<dbReference type="OrthoDB" id="344729at2"/>
<evidence type="ECO:0000313" key="1">
    <source>
        <dbReference type="EMBL" id="KAA2236825.1"/>
    </source>
</evidence>
<proteinExistence type="predicted"/>
<dbReference type="RefSeq" id="WP_149818011.1">
    <property type="nucleotide sequence ID" value="NZ_VUOA01000022.1"/>
</dbReference>
<dbReference type="AlphaFoldDB" id="A0A5B2VDH8"/>
<keyword evidence="2" id="KW-1185">Reference proteome</keyword>
<accession>A0A5B2VDH8</accession>
<dbReference type="Proteomes" id="UP000323142">
    <property type="component" value="Unassembled WGS sequence"/>
</dbReference>
<organism evidence="1 2">
    <name type="scientific">Salinarimonas soli</name>
    <dbReference type="NCBI Taxonomy" id="1638099"/>
    <lineage>
        <taxon>Bacteria</taxon>
        <taxon>Pseudomonadati</taxon>
        <taxon>Pseudomonadota</taxon>
        <taxon>Alphaproteobacteria</taxon>
        <taxon>Hyphomicrobiales</taxon>
        <taxon>Salinarimonadaceae</taxon>
        <taxon>Salinarimonas</taxon>
    </lineage>
</organism>
<protein>
    <recommendedName>
        <fullName evidence="3">YHS domain-containing protein</fullName>
    </recommendedName>
</protein>
<reference evidence="1 2" key="1">
    <citation type="submission" date="2019-09" db="EMBL/GenBank/DDBJ databases">
        <title>Salinarimonas rosea gen. nov., sp. nov., a new member of the a-2 subgroup of the Proteobacteria.</title>
        <authorList>
            <person name="Liu J."/>
        </authorList>
    </citation>
    <scope>NUCLEOTIDE SEQUENCE [LARGE SCALE GENOMIC DNA]</scope>
    <source>
        <strain evidence="1 2">BN140002</strain>
    </source>
</reference>
<reference evidence="1 2" key="2">
    <citation type="submission" date="2019-09" db="EMBL/GenBank/DDBJ databases">
        <authorList>
            <person name="Jin C."/>
        </authorList>
    </citation>
    <scope>NUCLEOTIDE SEQUENCE [LARGE SCALE GENOMIC DNA]</scope>
    <source>
        <strain evidence="1 2">BN140002</strain>
    </source>
</reference>
<dbReference type="NCBIfam" id="NF041384">
    <property type="entry name" value="YHS_seleno_dom"/>
    <property type="match status" value="1"/>
</dbReference>
<sequence>MNRNISLTTRATGLAVALGLALAPLEARPLRAAPAVGLADEQAADALTGLALGGFDPVSFFLGAAPRPGRGDLDLLWGGAAWRFSGEANRAAFLRDPWVYAPRLGGHDAEAAARGILADADPLLFVVREGRLYLFRTPDGRARFLADPALASAAEARWRELRRELVAP</sequence>
<gene>
    <name evidence="1" type="ORF">F0L46_12595</name>
</gene>
<dbReference type="EMBL" id="VUOA01000022">
    <property type="protein sequence ID" value="KAA2236825.1"/>
    <property type="molecule type" value="Genomic_DNA"/>
</dbReference>
<evidence type="ECO:0008006" key="3">
    <source>
        <dbReference type="Google" id="ProtNLM"/>
    </source>
</evidence>
<name>A0A5B2VDH8_9HYPH</name>
<comment type="caution">
    <text evidence="1">The sequence shown here is derived from an EMBL/GenBank/DDBJ whole genome shotgun (WGS) entry which is preliminary data.</text>
</comment>
<evidence type="ECO:0000313" key="2">
    <source>
        <dbReference type="Proteomes" id="UP000323142"/>
    </source>
</evidence>